<accession>A0A1M4MZS9</accession>
<evidence type="ECO:0000313" key="2">
    <source>
        <dbReference type="EMBL" id="SCM68120.1"/>
    </source>
</evidence>
<name>A0A1M4MZS9_9RHOB</name>
<dbReference type="RefSeq" id="WP_072706758.1">
    <property type="nucleotide sequence ID" value="NZ_FMJB01000051.1"/>
</dbReference>
<evidence type="ECO:0000313" key="3">
    <source>
        <dbReference type="Proteomes" id="UP000184085"/>
    </source>
</evidence>
<feature type="region of interest" description="Disordered" evidence="1">
    <location>
        <begin position="78"/>
        <end position="98"/>
    </location>
</feature>
<protein>
    <submittedName>
        <fullName evidence="2">Uncharacterized protein</fullName>
    </submittedName>
</protein>
<dbReference type="Proteomes" id="UP000184085">
    <property type="component" value="Unassembled WGS sequence"/>
</dbReference>
<sequence length="98" mass="10798">MARDRTDFADRIRPPAPKGAEFTEAQLESALLQVAVLMERQPAFAPIFVRLEAELAAAREAEANGPLARAKALRDQQARKAEQRLKRSNVVALAHAHS</sequence>
<evidence type="ECO:0000256" key="1">
    <source>
        <dbReference type="SAM" id="MobiDB-lite"/>
    </source>
</evidence>
<dbReference type="EMBL" id="FMJB01000051">
    <property type="protein sequence ID" value="SCM68120.1"/>
    <property type="molecule type" value="Genomic_DNA"/>
</dbReference>
<reference evidence="3" key="1">
    <citation type="submission" date="2016-09" db="EMBL/GenBank/DDBJ databases">
        <authorList>
            <person name="Wibberg D."/>
        </authorList>
    </citation>
    <scope>NUCLEOTIDE SEQUENCE [LARGE SCALE GENOMIC DNA]</scope>
</reference>
<proteinExistence type="predicted"/>
<keyword evidence="3" id="KW-1185">Reference proteome</keyword>
<dbReference type="AlphaFoldDB" id="A0A1M4MZS9"/>
<gene>
    <name evidence="2" type="ORF">KARMA_2330</name>
</gene>
<organism evidence="2 3">
    <name type="scientific">Donghicola eburneus</name>
    <dbReference type="NCBI Taxonomy" id="393278"/>
    <lineage>
        <taxon>Bacteria</taxon>
        <taxon>Pseudomonadati</taxon>
        <taxon>Pseudomonadota</taxon>
        <taxon>Alphaproteobacteria</taxon>
        <taxon>Rhodobacterales</taxon>
        <taxon>Roseobacteraceae</taxon>
        <taxon>Donghicola</taxon>
    </lineage>
</organism>